<name>A0ABU3C7R7_9FLAO</name>
<sequence length="121" mass="13766">MSGKLLFIYNAKSGALQGVLDSLHKIFNPESYKCSLCKITHGAFGEKKAWKNFRKASCREMEFLHADEFKRQYASKFGHKFNFPVVLAEGISGLEIFISREELSQVSSEKELIGLIERRSS</sequence>
<dbReference type="Proteomes" id="UP001262889">
    <property type="component" value="Unassembled WGS sequence"/>
</dbReference>
<protein>
    <submittedName>
        <fullName evidence="1">GTPase</fullName>
    </submittedName>
</protein>
<accession>A0ABU3C7R7</accession>
<comment type="caution">
    <text evidence="1">The sequence shown here is derived from an EMBL/GenBank/DDBJ whole genome shotgun (WGS) entry which is preliminary data.</text>
</comment>
<proteinExistence type="predicted"/>
<dbReference type="EMBL" id="JAVRHQ010000005">
    <property type="protein sequence ID" value="MDT0642384.1"/>
    <property type="molecule type" value="Genomic_DNA"/>
</dbReference>
<evidence type="ECO:0000313" key="2">
    <source>
        <dbReference type="Proteomes" id="UP001262889"/>
    </source>
</evidence>
<evidence type="ECO:0000313" key="1">
    <source>
        <dbReference type="EMBL" id="MDT0642384.1"/>
    </source>
</evidence>
<organism evidence="1 2">
    <name type="scientific">Autumnicola tepida</name>
    <dbReference type="NCBI Taxonomy" id="3075595"/>
    <lineage>
        <taxon>Bacteria</taxon>
        <taxon>Pseudomonadati</taxon>
        <taxon>Bacteroidota</taxon>
        <taxon>Flavobacteriia</taxon>
        <taxon>Flavobacteriales</taxon>
        <taxon>Flavobacteriaceae</taxon>
        <taxon>Autumnicola</taxon>
    </lineage>
</organism>
<dbReference type="RefSeq" id="WP_311534051.1">
    <property type="nucleotide sequence ID" value="NZ_JAVRHQ010000005.1"/>
</dbReference>
<gene>
    <name evidence="1" type="ORF">RM553_06010</name>
</gene>
<keyword evidence="2" id="KW-1185">Reference proteome</keyword>
<reference evidence="1 2" key="1">
    <citation type="submission" date="2023-09" db="EMBL/GenBank/DDBJ databases">
        <authorList>
            <person name="Rey-Velasco X."/>
        </authorList>
    </citation>
    <scope>NUCLEOTIDE SEQUENCE [LARGE SCALE GENOMIC DNA]</scope>
    <source>
        <strain evidence="1 2">F363</strain>
    </source>
</reference>